<evidence type="ECO:0000256" key="1">
    <source>
        <dbReference type="SAM" id="MobiDB-lite"/>
    </source>
</evidence>
<organism evidence="2">
    <name type="scientific">uncultured Solirubrobacteraceae bacterium</name>
    <dbReference type="NCBI Taxonomy" id="1162706"/>
    <lineage>
        <taxon>Bacteria</taxon>
        <taxon>Bacillati</taxon>
        <taxon>Actinomycetota</taxon>
        <taxon>Thermoleophilia</taxon>
        <taxon>Solirubrobacterales</taxon>
        <taxon>Solirubrobacteraceae</taxon>
        <taxon>environmental samples</taxon>
    </lineage>
</organism>
<dbReference type="EMBL" id="CADCVS010000265">
    <property type="protein sequence ID" value="CAA9502703.1"/>
    <property type="molecule type" value="Genomic_DNA"/>
</dbReference>
<accession>A0A6J4SQR7</accession>
<feature type="region of interest" description="Disordered" evidence="1">
    <location>
        <begin position="30"/>
        <end position="64"/>
    </location>
</feature>
<feature type="non-terminal residue" evidence="2">
    <location>
        <position position="64"/>
    </location>
</feature>
<evidence type="ECO:0000313" key="2">
    <source>
        <dbReference type="EMBL" id="CAA9502703.1"/>
    </source>
</evidence>
<feature type="compositionally biased region" description="Low complexity" evidence="1">
    <location>
        <begin position="30"/>
        <end position="43"/>
    </location>
</feature>
<feature type="non-terminal residue" evidence="2">
    <location>
        <position position="1"/>
    </location>
</feature>
<gene>
    <name evidence="2" type="ORF">AVDCRST_MAG30-2010</name>
</gene>
<feature type="compositionally biased region" description="Basic residues" evidence="1">
    <location>
        <begin position="48"/>
        <end position="64"/>
    </location>
</feature>
<dbReference type="AlphaFoldDB" id="A0A6J4SQR7"/>
<sequence length="64" mass="7515">AARHDHDPLPRRRLRRRPLRAELEGEALLPARGGRLRRGAPGLEPRRRPAARPRRPRRVPLRRP</sequence>
<protein>
    <submittedName>
        <fullName evidence="2">Uncharacterized protein</fullName>
    </submittedName>
</protein>
<name>A0A6J4SQR7_9ACTN</name>
<reference evidence="2" key="1">
    <citation type="submission" date="2020-02" db="EMBL/GenBank/DDBJ databases">
        <authorList>
            <person name="Meier V. D."/>
        </authorList>
    </citation>
    <scope>NUCLEOTIDE SEQUENCE</scope>
    <source>
        <strain evidence="2">AVDCRST_MAG30</strain>
    </source>
</reference>
<proteinExistence type="predicted"/>